<organism evidence="1 2">
    <name type="scientific">Racocetra persica</name>
    <dbReference type="NCBI Taxonomy" id="160502"/>
    <lineage>
        <taxon>Eukaryota</taxon>
        <taxon>Fungi</taxon>
        <taxon>Fungi incertae sedis</taxon>
        <taxon>Mucoromycota</taxon>
        <taxon>Glomeromycotina</taxon>
        <taxon>Glomeromycetes</taxon>
        <taxon>Diversisporales</taxon>
        <taxon>Gigasporaceae</taxon>
        <taxon>Racocetra</taxon>
    </lineage>
</organism>
<proteinExistence type="predicted"/>
<feature type="non-terminal residue" evidence="1">
    <location>
        <position position="132"/>
    </location>
</feature>
<gene>
    <name evidence="1" type="ORF">RPERSI_LOCUS14181</name>
</gene>
<accession>A0ACA9QHU8</accession>
<evidence type="ECO:0000313" key="1">
    <source>
        <dbReference type="EMBL" id="CAG8750958.1"/>
    </source>
</evidence>
<dbReference type="Proteomes" id="UP000789920">
    <property type="component" value="Unassembled WGS sequence"/>
</dbReference>
<comment type="caution">
    <text evidence="1">The sequence shown here is derived from an EMBL/GenBank/DDBJ whole genome shotgun (WGS) entry which is preliminary data.</text>
</comment>
<evidence type="ECO:0000313" key="2">
    <source>
        <dbReference type="Proteomes" id="UP000789920"/>
    </source>
</evidence>
<feature type="non-terminal residue" evidence="1">
    <location>
        <position position="1"/>
    </location>
</feature>
<keyword evidence="2" id="KW-1185">Reference proteome</keyword>
<dbReference type="EMBL" id="CAJVQC010032371">
    <property type="protein sequence ID" value="CAG8750958.1"/>
    <property type="molecule type" value="Genomic_DNA"/>
</dbReference>
<name>A0ACA9QHU8_9GLOM</name>
<protein>
    <submittedName>
        <fullName evidence="1">29374_t:CDS:1</fullName>
    </submittedName>
</protein>
<sequence>KLGGTSIQNRDYLLKTYDRYKKHSNCRCTLPKEVVGPFEFEEFREIKKSFTKAYREKKNIKELKLEEHQGDLDSNEILEEEKTPLEIFRENKNKILYCKKDLEADYEDSVVESSKKCKAKEIEKDDEKKKKY</sequence>
<reference evidence="1" key="1">
    <citation type="submission" date="2021-06" db="EMBL/GenBank/DDBJ databases">
        <authorList>
            <person name="Kallberg Y."/>
            <person name="Tangrot J."/>
            <person name="Rosling A."/>
        </authorList>
    </citation>
    <scope>NUCLEOTIDE SEQUENCE</scope>
    <source>
        <strain evidence="1">MA461A</strain>
    </source>
</reference>